<accession>A0A182DWW7</accession>
<reference evidence="4 5" key="2">
    <citation type="submission" date="2018-08" db="EMBL/GenBank/DDBJ databases">
        <authorList>
            <person name="Laetsch R D."/>
            <person name="Stevens L."/>
            <person name="Kumar S."/>
            <person name="Blaxter L. M."/>
        </authorList>
    </citation>
    <scope>NUCLEOTIDE SEQUENCE [LARGE SCALE GENOMIC DNA]</scope>
</reference>
<gene>
    <name evidence="4" type="ORF">NOO_LOCUS136</name>
</gene>
<dbReference type="GO" id="GO:0036503">
    <property type="term" value="P:ERAD pathway"/>
    <property type="evidence" value="ECO:0007669"/>
    <property type="project" value="InterPro"/>
</dbReference>
<dbReference type="STRING" id="42157.A0A182DWW7"/>
<dbReference type="PANTHER" id="PTHR14557">
    <property type="entry name" value="PROTEIN C7ORF21"/>
    <property type="match status" value="1"/>
</dbReference>
<dbReference type="SUPFAM" id="SSF54236">
    <property type="entry name" value="Ubiquitin-like"/>
    <property type="match status" value="1"/>
</dbReference>
<dbReference type="AlphaFoldDB" id="A0A182DWW7"/>
<dbReference type="CDD" id="cd17057">
    <property type="entry name" value="Ubl_TMUB1_like"/>
    <property type="match status" value="1"/>
</dbReference>
<dbReference type="EMBL" id="UYRW01000012">
    <property type="protein sequence ID" value="VDK61455.1"/>
    <property type="molecule type" value="Genomic_DNA"/>
</dbReference>
<feature type="transmembrane region" description="Helical" evidence="2">
    <location>
        <begin position="394"/>
        <end position="413"/>
    </location>
</feature>
<proteinExistence type="predicted"/>
<keyword evidence="2" id="KW-1133">Transmembrane helix</keyword>
<dbReference type="WBParaSite" id="nOo.2.0.1.t00136-RA">
    <property type="protein sequence ID" value="nOo.2.0.1.t00136-RA"/>
    <property type="gene ID" value="nOo.2.0.1.g00136"/>
</dbReference>
<evidence type="ECO:0000313" key="5">
    <source>
        <dbReference type="Proteomes" id="UP000271087"/>
    </source>
</evidence>
<feature type="compositionally biased region" description="Low complexity" evidence="1">
    <location>
        <begin position="271"/>
        <end position="280"/>
    </location>
</feature>
<keyword evidence="2" id="KW-0812">Transmembrane</keyword>
<name>A0A182DWW7_ONCOC</name>
<feature type="domain" description="Ubiquitin-like" evidence="3">
    <location>
        <begin position="191"/>
        <end position="259"/>
    </location>
</feature>
<feature type="region of interest" description="Disordered" evidence="1">
    <location>
        <begin position="267"/>
        <end position="288"/>
    </location>
</feature>
<dbReference type="InterPro" id="IPR000626">
    <property type="entry name" value="Ubiquitin-like_dom"/>
</dbReference>
<keyword evidence="2" id="KW-0472">Membrane</keyword>
<dbReference type="InterPro" id="IPR029071">
    <property type="entry name" value="Ubiquitin-like_domsf"/>
</dbReference>
<dbReference type="Pfam" id="PF00240">
    <property type="entry name" value="ubiquitin"/>
    <property type="match status" value="1"/>
</dbReference>
<evidence type="ECO:0000313" key="4">
    <source>
        <dbReference type="EMBL" id="VDK61455.1"/>
    </source>
</evidence>
<protein>
    <submittedName>
        <fullName evidence="6">Ubiquitin-like domain-containing protein</fullName>
    </submittedName>
</protein>
<feature type="transmembrane region" description="Helical" evidence="2">
    <location>
        <begin position="420"/>
        <end position="438"/>
    </location>
</feature>
<evidence type="ECO:0000313" key="6">
    <source>
        <dbReference type="WBParaSite" id="nOo.2.0.1.t00136-RA"/>
    </source>
</evidence>
<dbReference type="PANTHER" id="PTHR14557:SF5">
    <property type="entry name" value="UBIQUITIN-LIKE DOMAIN-CONTAINING PROTEIN"/>
    <property type="match status" value="1"/>
</dbReference>
<evidence type="ECO:0000256" key="1">
    <source>
        <dbReference type="SAM" id="MobiDB-lite"/>
    </source>
</evidence>
<evidence type="ECO:0000256" key="2">
    <source>
        <dbReference type="SAM" id="Phobius"/>
    </source>
</evidence>
<keyword evidence="5" id="KW-1185">Reference proteome</keyword>
<dbReference type="Gene3D" id="3.10.20.90">
    <property type="entry name" value="Phosphatidylinositol 3-kinase Catalytic Subunit, Chain A, domain 1"/>
    <property type="match status" value="1"/>
</dbReference>
<dbReference type="Proteomes" id="UP000271087">
    <property type="component" value="Unassembled WGS sequence"/>
</dbReference>
<feature type="transmembrane region" description="Helical" evidence="2">
    <location>
        <begin position="12"/>
        <end position="30"/>
    </location>
</feature>
<reference evidence="6" key="1">
    <citation type="submission" date="2016-06" db="UniProtKB">
        <authorList>
            <consortium name="WormBaseParasite"/>
        </authorList>
    </citation>
    <scope>IDENTIFICATION</scope>
</reference>
<dbReference type="OrthoDB" id="1679758at2759"/>
<sequence>MAGLIEGIGDEIIWLLIAVILIVLISLAWISTGIPPVDYYVWLVQMQIHPNRRIVQVLQVNNQEVNLFRDRPEGRPFAAATEQALEALMDGNVVEQTNTSQEAINLTEGTENLLHTTCVGTETNNWQQSANLPASISVENRKNPVINTKHEVSSVVTAECSNAANGKSKISDSVCQSTTGMEGNSTSHQLSNVKLKFLDDSQFVAYTALESTVGQFKRRYFWESMLAGKIVRLIYRGQLLRDDTRSLLSYGLHDQCVVHCHVSSTPYAQPSSTSNTSNNTVLSHESSDRSNRTAAAAIAAIAGSQSVSANTAEESDRTTVQTFRGHSIEDSQNDSLMIRIQNAFLRTFFYGYNAVMGPNPEITVGTSLDAAANAAAGNGRNQNENAIGGRISQYVQIIFIVKFLILWTFVFLYPQYTDRFSLLLLTFLSMLFVSVLFSNAHQANSNGMQTQT</sequence>
<evidence type="ECO:0000259" key="3">
    <source>
        <dbReference type="PROSITE" id="PS50053"/>
    </source>
</evidence>
<dbReference type="PROSITE" id="PS50053">
    <property type="entry name" value="UBIQUITIN_2"/>
    <property type="match status" value="1"/>
</dbReference>
<organism evidence="6">
    <name type="scientific">Onchocerca ochengi</name>
    <name type="common">Filarial nematode worm</name>
    <dbReference type="NCBI Taxonomy" id="42157"/>
    <lineage>
        <taxon>Eukaryota</taxon>
        <taxon>Metazoa</taxon>
        <taxon>Ecdysozoa</taxon>
        <taxon>Nematoda</taxon>
        <taxon>Chromadorea</taxon>
        <taxon>Rhabditida</taxon>
        <taxon>Spirurina</taxon>
        <taxon>Spiruromorpha</taxon>
        <taxon>Filarioidea</taxon>
        <taxon>Onchocercidae</taxon>
        <taxon>Onchocerca</taxon>
    </lineage>
</organism>
<dbReference type="InterPro" id="IPR040352">
    <property type="entry name" value="TMUB1/2"/>
</dbReference>
<dbReference type="SMART" id="SM00213">
    <property type="entry name" value="UBQ"/>
    <property type="match status" value="1"/>
</dbReference>